<dbReference type="FunFam" id="3.20.20.140:FF:000022">
    <property type="entry name" value="Guanine deaminase"/>
    <property type="match status" value="1"/>
</dbReference>
<evidence type="ECO:0000256" key="9">
    <source>
        <dbReference type="RuleBase" id="RU366009"/>
    </source>
</evidence>
<keyword evidence="5 9" id="KW-0479">Metal-binding</keyword>
<organism evidence="11 12">
    <name type="scientific">Loxostege sticticalis</name>
    <name type="common">Beet webworm moth</name>
    <dbReference type="NCBI Taxonomy" id="481309"/>
    <lineage>
        <taxon>Eukaryota</taxon>
        <taxon>Metazoa</taxon>
        <taxon>Ecdysozoa</taxon>
        <taxon>Arthropoda</taxon>
        <taxon>Hexapoda</taxon>
        <taxon>Insecta</taxon>
        <taxon>Pterygota</taxon>
        <taxon>Neoptera</taxon>
        <taxon>Endopterygota</taxon>
        <taxon>Lepidoptera</taxon>
        <taxon>Glossata</taxon>
        <taxon>Ditrysia</taxon>
        <taxon>Pyraloidea</taxon>
        <taxon>Crambidae</taxon>
        <taxon>Pyraustinae</taxon>
        <taxon>Loxostege</taxon>
    </lineage>
</organism>
<name>A0ABD0SIQ5_LOXSC</name>
<dbReference type="InterPro" id="IPR006680">
    <property type="entry name" value="Amidohydro-rel"/>
</dbReference>
<proteinExistence type="inferred from homology"/>
<evidence type="ECO:0000259" key="10">
    <source>
        <dbReference type="Pfam" id="PF01979"/>
    </source>
</evidence>
<dbReference type="InterPro" id="IPR014311">
    <property type="entry name" value="Guanine_deaminase"/>
</dbReference>
<dbReference type="Gene3D" id="2.30.40.10">
    <property type="entry name" value="Urease, subunit C, domain 1"/>
    <property type="match status" value="1"/>
</dbReference>
<dbReference type="GO" id="GO:0008270">
    <property type="term" value="F:zinc ion binding"/>
    <property type="evidence" value="ECO:0007669"/>
    <property type="project" value="UniProtKB-UniRule"/>
</dbReference>
<dbReference type="PANTHER" id="PTHR11271:SF6">
    <property type="entry name" value="GUANINE DEAMINASE"/>
    <property type="match status" value="1"/>
</dbReference>
<evidence type="ECO:0000256" key="6">
    <source>
        <dbReference type="ARBA" id="ARBA00022801"/>
    </source>
</evidence>
<dbReference type="InterPro" id="IPR051607">
    <property type="entry name" value="Metallo-dep_hydrolases"/>
</dbReference>
<dbReference type="AlphaFoldDB" id="A0ABD0SIQ5"/>
<comment type="pathway">
    <text evidence="1 9">Purine metabolism; guanine degradation; xanthine from guanine: step 1/1.</text>
</comment>
<dbReference type="Gene3D" id="3.20.20.140">
    <property type="entry name" value="Metal-dependent hydrolases"/>
    <property type="match status" value="1"/>
</dbReference>
<evidence type="ECO:0000313" key="11">
    <source>
        <dbReference type="EMBL" id="KAL0818939.1"/>
    </source>
</evidence>
<comment type="cofactor">
    <cofactor evidence="9">
        <name>Zn(2+)</name>
        <dbReference type="ChEBI" id="CHEBI:29105"/>
    </cofactor>
    <text evidence="9">Binds 1 zinc ion per subunit.</text>
</comment>
<keyword evidence="6 9" id="KW-0378">Hydrolase</keyword>
<evidence type="ECO:0000256" key="8">
    <source>
        <dbReference type="ARBA" id="ARBA00051148"/>
    </source>
</evidence>
<accession>A0ABD0SIQ5</accession>
<feature type="domain" description="Amidohydrolase-related" evidence="10">
    <location>
        <begin position="63"/>
        <end position="437"/>
    </location>
</feature>
<dbReference type="InterPro" id="IPR032466">
    <property type="entry name" value="Metal_Hydrolase"/>
</dbReference>
<evidence type="ECO:0000313" key="12">
    <source>
        <dbReference type="Proteomes" id="UP001549921"/>
    </source>
</evidence>
<dbReference type="SUPFAM" id="SSF51556">
    <property type="entry name" value="Metallo-dependent hydrolases"/>
    <property type="match status" value="1"/>
</dbReference>
<dbReference type="EMBL" id="JBEDNZ010000021">
    <property type="protein sequence ID" value="KAL0818939.1"/>
    <property type="molecule type" value="Genomic_DNA"/>
</dbReference>
<comment type="caution">
    <text evidence="11">The sequence shown here is derived from an EMBL/GenBank/DDBJ whole genome shotgun (WGS) entry which is preliminary data.</text>
</comment>
<gene>
    <name evidence="11" type="ORF">ABMA28_008239</name>
</gene>
<dbReference type="Proteomes" id="UP001549921">
    <property type="component" value="Unassembled WGS sequence"/>
</dbReference>
<dbReference type="SUPFAM" id="SSF51338">
    <property type="entry name" value="Composite domain of metallo-dependent hydrolases"/>
    <property type="match status" value="1"/>
</dbReference>
<dbReference type="Pfam" id="PF01979">
    <property type="entry name" value="Amidohydro_1"/>
    <property type="match status" value="1"/>
</dbReference>
<evidence type="ECO:0000256" key="7">
    <source>
        <dbReference type="ARBA" id="ARBA00022833"/>
    </source>
</evidence>
<evidence type="ECO:0000256" key="3">
    <source>
        <dbReference type="ARBA" id="ARBA00012781"/>
    </source>
</evidence>
<evidence type="ECO:0000256" key="4">
    <source>
        <dbReference type="ARBA" id="ARBA00014514"/>
    </source>
</evidence>
<comment type="similarity">
    <text evidence="2 9">Belongs to the metallo-dependent hydrolases superfamily. ATZ/TRZ family.</text>
</comment>
<comment type="catalytic activity">
    <reaction evidence="8 9">
        <text>guanine + H2O + H(+) = xanthine + NH4(+)</text>
        <dbReference type="Rhea" id="RHEA:14665"/>
        <dbReference type="ChEBI" id="CHEBI:15377"/>
        <dbReference type="ChEBI" id="CHEBI:15378"/>
        <dbReference type="ChEBI" id="CHEBI:16235"/>
        <dbReference type="ChEBI" id="CHEBI:17712"/>
        <dbReference type="ChEBI" id="CHEBI:28938"/>
        <dbReference type="EC" id="3.5.4.3"/>
    </reaction>
</comment>
<dbReference type="GO" id="GO:0008892">
    <property type="term" value="F:guanine deaminase activity"/>
    <property type="evidence" value="ECO:0007669"/>
    <property type="project" value="UniProtKB-UniRule"/>
</dbReference>
<dbReference type="GO" id="GO:0006147">
    <property type="term" value="P:guanine catabolic process"/>
    <property type="evidence" value="ECO:0007669"/>
    <property type="project" value="UniProtKB-UniRule"/>
</dbReference>
<evidence type="ECO:0000256" key="2">
    <source>
        <dbReference type="ARBA" id="ARBA00006745"/>
    </source>
</evidence>
<keyword evidence="7 9" id="KW-0862">Zinc</keyword>
<dbReference type="InterPro" id="IPR011059">
    <property type="entry name" value="Metal-dep_hydrolase_composite"/>
</dbReference>
<reference evidence="11 12" key="1">
    <citation type="submission" date="2024-06" db="EMBL/GenBank/DDBJ databases">
        <title>A chromosome-level genome assembly of beet webworm, Loxostege sticticalis.</title>
        <authorList>
            <person name="Zhang Y."/>
        </authorList>
    </citation>
    <scope>NUCLEOTIDE SEQUENCE [LARGE SCALE GENOMIC DNA]</scope>
    <source>
        <strain evidence="11">AQ028</strain>
        <tissue evidence="11">Male pupae</tissue>
    </source>
</reference>
<evidence type="ECO:0000256" key="1">
    <source>
        <dbReference type="ARBA" id="ARBA00004984"/>
    </source>
</evidence>
<dbReference type="PANTHER" id="PTHR11271">
    <property type="entry name" value="GUANINE DEAMINASE"/>
    <property type="match status" value="1"/>
</dbReference>
<dbReference type="EC" id="3.5.4.3" evidence="3 9"/>
<dbReference type="NCBIfam" id="TIGR02967">
    <property type="entry name" value="guan_deamin"/>
    <property type="match status" value="1"/>
</dbReference>
<sequence length="443" mass="49418">MSEQNLVFLGSFASAKSLKELTVNFGSIIVEDGKITKITNQLVDVQSDRYSGYKIVRLTDDQVLIPGFVDCHTHAPQFPNLGLGLDRPLLEWLEKYTFPLEKRYSDVEFAAKVYDVVVKRLLNNGTTTACYFGSLHLEGTLELAKSAIRHRQRALVGKVSMNLKNDAGYYNDTKKELAEVERFVEAVLEYKNDLVQPILTPRFAVSCDDELMSGLADISDKYECRIQSHISENHSEIEYVLKINPDCESYAHVYDKNRILNNRCIMAHAIHLTDNELQTIVHKGVAIAHCPASNTRLCSGLCPVRKYLDSDLVVGLGTDVSGGDSATILDAMRRTMDVSAHLEMKGNKGFAISWIEAFYLATLGGAKALKLDHKIGSFEVGKEFDALLIDPYAVDGPIDKHAYSVSGNAEEHVINLLQKFIYVGDDRNIAQVYVKGEKAKYLL</sequence>
<evidence type="ECO:0000256" key="5">
    <source>
        <dbReference type="ARBA" id="ARBA00022723"/>
    </source>
</evidence>
<protein>
    <recommendedName>
        <fullName evidence="4 9">Guanine deaminase</fullName>
        <shortName evidence="9">Guanase</shortName>
        <ecNumber evidence="3 9">3.5.4.3</ecNumber>
    </recommendedName>
    <alternativeName>
        <fullName evidence="9">Guanine aminohydrolase</fullName>
    </alternativeName>
</protein>
<comment type="function">
    <text evidence="9">Catalyzes the hydrolytic deamination of guanine, producing xanthine and ammonia.</text>
</comment>